<organism evidence="1 2">
    <name type="scientific">Candidatus Kuenenbacteria bacterium GW2011_GWA2_42_15</name>
    <dbReference type="NCBI Taxonomy" id="1618677"/>
    <lineage>
        <taxon>Bacteria</taxon>
        <taxon>Candidatus Kueneniibacteriota</taxon>
    </lineage>
</organism>
<dbReference type="AlphaFoldDB" id="A0A0G1BQL5"/>
<name>A0A0G1BQL5_9BACT</name>
<evidence type="ECO:0000313" key="1">
    <source>
        <dbReference type="EMBL" id="KKS39763.1"/>
    </source>
</evidence>
<comment type="caution">
    <text evidence="1">The sequence shown here is derived from an EMBL/GenBank/DDBJ whole genome shotgun (WGS) entry which is preliminary data.</text>
</comment>
<evidence type="ECO:0008006" key="3">
    <source>
        <dbReference type="Google" id="ProtNLM"/>
    </source>
</evidence>
<protein>
    <recommendedName>
        <fullName evidence="3">3D domain-containing protein</fullName>
    </recommendedName>
</protein>
<accession>A0A0G1BQL5</accession>
<dbReference type="EMBL" id="LCCW01000056">
    <property type="protein sequence ID" value="KKS39763.1"/>
    <property type="molecule type" value="Genomic_DNA"/>
</dbReference>
<proteinExistence type="predicted"/>
<gene>
    <name evidence="1" type="ORF">UV02_C0056G0004</name>
</gene>
<dbReference type="Proteomes" id="UP000034516">
    <property type="component" value="Unassembled WGS sequence"/>
</dbReference>
<dbReference type="CDD" id="cd22784">
    <property type="entry name" value="DPBB_MltA_YuiC-like"/>
    <property type="match status" value="1"/>
</dbReference>
<reference evidence="1 2" key="1">
    <citation type="journal article" date="2015" name="Nature">
        <title>rRNA introns, odd ribosomes, and small enigmatic genomes across a large radiation of phyla.</title>
        <authorList>
            <person name="Brown C.T."/>
            <person name="Hug L.A."/>
            <person name="Thomas B.C."/>
            <person name="Sharon I."/>
            <person name="Castelle C.J."/>
            <person name="Singh A."/>
            <person name="Wilkins M.J."/>
            <person name="Williams K.H."/>
            <person name="Banfield J.F."/>
        </authorList>
    </citation>
    <scope>NUCLEOTIDE SEQUENCE [LARGE SCALE GENOMIC DNA]</scope>
</reference>
<sequence length="142" mass="16299">MAKEIEIDYGRGPTELLFVNHPDNPALDAATPANTLINMATLKNLEYYTTYITVTAYTSRVEETDDSPFVAAWGDKVYWGMLASNAFPKNTLIQIPDYFGSKVFTILDRMNPRYYYHLDIWMPDLNNAKTWGSKYIKIVVLK</sequence>
<evidence type="ECO:0000313" key="2">
    <source>
        <dbReference type="Proteomes" id="UP000034516"/>
    </source>
</evidence>